<dbReference type="InterPro" id="IPR001173">
    <property type="entry name" value="Glyco_trans_2-like"/>
</dbReference>
<dbReference type="SUPFAM" id="SSF53448">
    <property type="entry name" value="Nucleotide-diphospho-sugar transferases"/>
    <property type="match status" value="1"/>
</dbReference>
<dbReference type="InterPro" id="IPR029044">
    <property type="entry name" value="Nucleotide-diphossugar_trans"/>
</dbReference>
<keyword evidence="3" id="KW-0328">Glycosyltransferase</keyword>
<comment type="subcellular location">
    <subcellularLocation>
        <location evidence="1">Cell membrane</location>
    </subcellularLocation>
</comment>
<evidence type="ECO:0000256" key="7">
    <source>
        <dbReference type="ARBA" id="ARBA00037904"/>
    </source>
</evidence>
<sequence length="247" mass="26998">MSTLSVVVPVLNDAQHLRVLLDLLARQSKTPDEIIVVDNGSTDDSVFWAQAAGARVIHQPLPGIMAAAAAGYEAATGDLIIRCDADTRPPSDWLRRIDEHFTRSGELDALTGPGRFYDLPSLISVMASFFYASAYFLGIGGAVARVPLWGSNMAFRREIWPAVSEQLDLGNLNLHDDLEFTCKLEPGAITRFDRKLRVGAAGRIFSRKGGLRDSVGVALRTLELNGAAAGVWRRWHQKLGSGRLETR</sequence>
<keyword evidence="4" id="KW-0808">Transferase</keyword>
<gene>
    <name evidence="12" type="ORF">HED64_03980</name>
</gene>
<dbReference type="Gene3D" id="3.90.550.10">
    <property type="entry name" value="Spore Coat Polysaccharide Biosynthesis Protein SpsA, Chain A"/>
    <property type="match status" value="1"/>
</dbReference>
<evidence type="ECO:0000256" key="10">
    <source>
        <dbReference type="SAM" id="Phobius"/>
    </source>
</evidence>
<dbReference type="CDD" id="cd00761">
    <property type="entry name" value="Glyco_tranf_GTA_type"/>
    <property type="match status" value="1"/>
</dbReference>
<dbReference type="Pfam" id="PF00535">
    <property type="entry name" value="Glycos_transf_2"/>
    <property type="match status" value="1"/>
</dbReference>
<dbReference type="EMBL" id="JAAWVT010000001">
    <property type="protein sequence ID" value="NKG19871.1"/>
    <property type="molecule type" value="Genomic_DNA"/>
</dbReference>
<feature type="transmembrane region" description="Helical" evidence="10">
    <location>
        <begin position="122"/>
        <end position="148"/>
    </location>
</feature>
<evidence type="ECO:0000259" key="11">
    <source>
        <dbReference type="Pfam" id="PF00535"/>
    </source>
</evidence>
<evidence type="ECO:0000256" key="1">
    <source>
        <dbReference type="ARBA" id="ARBA00004236"/>
    </source>
</evidence>
<keyword evidence="13" id="KW-1185">Reference proteome</keyword>
<name>A0ABX1G2N7_9MICC</name>
<evidence type="ECO:0000256" key="5">
    <source>
        <dbReference type="ARBA" id="ARBA00023136"/>
    </source>
</evidence>
<accession>A0ABX1G2N7</accession>
<evidence type="ECO:0000313" key="12">
    <source>
        <dbReference type="EMBL" id="NKG19871.1"/>
    </source>
</evidence>
<evidence type="ECO:0000256" key="9">
    <source>
        <dbReference type="ARBA" id="ARBA00040345"/>
    </source>
</evidence>
<keyword evidence="5 10" id="KW-0472">Membrane</keyword>
<evidence type="ECO:0000256" key="3">
    <source>
        <dbReference type="ARBA" id="ARBA00022676"/>
    </source>
</evidence>
<dbReference type="PANTHER" id="PTHR43646:SF2">
    <property type="entry name" value="GLYCOSYLTRANSFERASE 2-LIKE DOMAIN-CONTAINING PROTEIN"/>
    <property type="match status" value="1"/>
</dbReference>
<proteinExistence type="inferred from homology"/>
<comment type="caution">
    <text evidence="12">The sequence shown here is derived from an EMBL/GenBank/DDBJ whole genome shotgun (WGS) entry which is preliminary data.</text>
</comment>
<evidence type="ECO:0000256" key="8">
    <source>
        <dbReference type="ARBA" id="ARBA00038120"/>
    </source>
</evidence>
<comment type="pathway">
    <text evidence="7">Carotenoid biosynthesis; staphyloxanthin biosynthesis; staphyloxanthin from farnesyl diphosphate: step 4/5.</text>
</comment>
<protein>
    <recommendedName>
        <fullName evidence="9">4,4'-diaponeurosporenoate glycosyltransferase</fullName>
    </recommendedName>
</protein>
<organism evidence="12 13">
    <name type="scientific">Paeniglutamicibacter terrestris</name>
    <dbReference type="NCBI Taxonomy" id="2723403"/>
    <lineage>
        <taxon>Bacteria</taxon>
        <taxon>Bacillati</taxon>
        <taxon>Actinomycetota</taxon>
        <taxon>Actinomycetes</taxon>
        <taxon>Micrococcales</taxon>
        <taxon>Micrococcaceae</taxon>
        <taxon>Paeniglutamicibacter</taxon>
    </lineage>
</organism>
<comment type="similarity">
    <text evidence="8">Belongs to the glycosyltransferase 2 family. CrtQ subfamily.</text>
</comment>
<reference evidence="12 13" key="1">
    <citation type="submission" date="2020-04" db="EMBL/GenBank/DDBJ databases">
        <title>Paeniglutamicibacter sp. ANT13_2, a novel actinomycete isolated from sediment in Antarctica.</title>
        <authorList>
            <person name="Sakdapetsiri C."/>
            <person name="Pinyakong O."/>
        </authorList>
    </citation>
    <scope>NUCLEOTIDE SEQUENCE [LARGE SCALE GENOMIC DNA]</scope>
    <source>
        <strain evidence="12 13">ANT13_2</strain>
    </source>
</reference>
<keyword evidence="2" id="KW-1003">Cell membrane</keyword>
<evidence type="ECO:0000256" key="4">
    <source>
        <dbReference type="ARBA" id="ARBA00022679"/>
    </source>
</evidence>
<dbReference type="Proteomes" id="UP000746595">
    <property type="component" value="Unassembled WGS sequence"/>
</dbReference>
<keyword evidence="10" id="KW-0812">Transmembrane</keyword>
<feature type="domain" description="Glycosyltransferase 2-like" evidence="11">
    <location>
        <begin position="5"/>
        <end position="106"/>
    </location>
</feature>
<evidence type="ECO:0000313" key="13">
    <source>
        <dbReference type="Proteomes" id="UP000746595"/>
    </source>
</evidence>
<evidence type="ECO:0000256" key="6">
    <source>
        <dbReference type="ARBA" id="ARBA00037281"/>
    </source>
</evidence>
<keyword evidence="10" id="KW-1133">Transmembrane helix</keyword>
<dbReference type="PANTHER" id="PTHR43646">
    <property type="entry name" value="GLYCOSYLTRANSFERASE"/>
    <property type="match status" value="1"/>
</dbReference>
<evidence type="ECO:0000256" key="2">
    <source>
        <dbReference type="ARBA" id="ARBA00022475"/>
    </source>
</evidence>
<comment type="function">
    <text evidence="6">Catalyzes the glycosylation of 4,4'-diaponeurosporenoate, i.e. the esterification of glucose at the C1'' position with the carboxyl group of 4,4'-diaponeurosporenic acid, to form glycosyl-4,4'-diaponeurosporenoate. This is a step in the biosynthesis of staphyloxanthin, an orange pigment present in most staphylococci strains.</text>
</comment>
<dbReference type="RefSeq" id="WP_168150765.1">
    <property type="nucleotide sequence ID" value="NZ_JAAWVT010000001.1"/>
</dbReference>